<evidence type="ECO:0000256" key="2">
    <source>
        <dbReference type="ARBA" id="ARBA00012759"/>
    </source>
</evidence>
<feature type="compositionally biased region" description="Basic and acidic residues" evidence="7">
    <location>
        <begin position="69"/>
        <end position="90"/>
    </location>
</feature>
<keyword evidence="4" id="KW-0833">Ubl conjugation pathway</keyword>
<dbReference type="InterPro" id="IPR050704">
    <property type="entry name" value="Peptidase_C85-like"/>
</dbReference>
<evidence type="ECO:0000313" key="9">
    <source>
        <dbReference type="EMBL" id="KAJ8041243.1"/>
    </source>
</evidence>
<feature type="region of interest" description="Disordered" evidence="7">
    <location>
        <begin position="1"/>
        <end position="108"/>
    </location>
</feature>
<accession>A0A9Q1CAM5</accession>
<dbReference type="CDD" id="cd22761">
    <property type="entry name" value="OTU_OTUD6"/>
    <property type="match status" value="1"/>
</dbReference>
<evidence type="ECO:0000259" key="8">
    <source>
        <dbReference type="PROSITE" id="PS50802"/>
    </source>
</evidence>
<dbReference type="OrthoDB" id="415023at2759"/>
<dbReference type="InterPro" id="IPR038765">
    <property type="entry name" value="Papain-like_cys_pep_sf"/>
</dbReference>
<dbReference type="FunFam" id="3.90.70.80:FF:000003">
    <property type="entry name" value="OTU domain-containing protein 6B"/>
    <property type="match status" value="1"/>
</dbReference>
<reference evidence="9" key="1">
    <citation type="submission" date="2021-10" db="EMBL/GenBank/DDBJ databases">
        <title>Tropical sea cucumber genome reveals ecological adaptation and Cuvierian tubules defense mechanism.</title>
        <authorList>
            <person name="Chen T."/>
        </authorList>
    </citation>
    <scope>NUCLEOTIDE SEQUENCE</scope>
    <source>
        <strain evidence="9">Nanhai2018</strain>
        <tissue evidence="9">Muscle</tissue>
    </source>
</reference>
<gene>
    <name evidence="9" type="ORF">HOLleu_12000</name>
</gene>
<dbReference type="AlphaFoldDB" id="A0A9Q1CAM5"/>
<dbReference type="InterPro" id="IPR003323">
    <property type="entry name" value="OTU_dom"/>
</dbReference>
<feature type="compositionally biased region" description="Basic and acidic residues" evidence="7">
    <location>
        <begin position="36"/>
        <end position="57"/>
    </location>
</feature>
<dbReference type="GO" id="GO:0006508">
    <property type="term" value="P:proteolysis"/>
    <property type="evidence" value="ECO:0007669"/>
    <property type="project" value="UniProtKB-KW"/>
</dbReference>
<dbReference type="PROSITE" id="PS50802">
    <property type="entry name" value="OTU"/>
    <property type="match status" value="1"/>
</dbReference>
<keyword evidence="10" id="KW-1185">Reference proteome</keyword>
<dbReference type="PANTHER" id="PTHR12419:SF10">
    <property type="entry name" value="DEUBIQUITINASE OTUD6B"/>
    <property type="match status" value="1"/>
</dbReference>
<evidence type="ECO:0000256" key="3">
    <source>
        <dbReference type="ARBA" id="ARBA00022670"/>
    </source>
</evidence>
<protein>
    <recommendedName>
        <fullName evidence="2">ubiquitinyl hydrolase 1</fullName>
        <ecNumber evidence="2">3.4.19.12</ecNumber>
    </recommendedName>
</protein>
<evidence type="ECO:0000256" key="1">
    <source>
        <dbReference type="ARBA" id="ARBA00000707"/>
    </source>
</evidence>
<keyword evidence="6" id="KW-0788">Thiol protease</keyword>
<organism evidence="9 10">
    <name type="scientific">Holothuria leucospilota</name>
    <name type="common">Black long sea cucumber</name>
    <name type="synonym">Mertensiothuria leucospilota</name>
    <dbReference type="NCBI Taxonomy" id="206669"/>
    <lineage>
        <taxon>Eukaryota</taxon>
        <taxon>Metazoa</taxon>
        <taxon>Echinodermata</taxon>
        <taxon>Eleutherozoa</taxon>
        <taxon>Echinozoa</taxon>
        <taxon>Holothuroidea</taxon>
        <taxon>Aspidochirotacea</taxon>
        <taxon>Aspidochirotida</taxon>
        <taxon>Holothuriidae</taxon>
        <taxon>Holothuria</taxon>
    </lineage>
</organism>
<dbReference type="Pfam" id="PF02338">
    <property type="entry name" value="OTU"/>
    <property type="match status" value="1"/>
</dbReference>
<evidence type="ECO:0000313" key="10">
    <source>
        <dbReference type="Proteomes" id="UP001152320"/>
    </source>
</evidence>
<dbReference type="EC" id="3.4.19.12" evidence="2"/>
<evidence type="ECO:0000256" key="5">
    <source>
        <dbReference type="ARBA" id="ARBA00022801"/>
    </source>
</evidence>
<evidence type="ECO:0000256" key="6">
    <source>
        <dbReference type="ARBA" id="ARBA00022807"/>
    </source>
</evidence>
<dbReference type="GO" id="GO:0004843">
    <property type="term" value="F:cysteine-type deubiquitinase activity"/>
    <property type="evidence" value="ECO:0007669"/>
    <property type="project" value="UniProtKB-EC"/>
</dbReference>
<name>A0A9Q1CAM5_HOLLE</name>
<keyword evidence="3" id="KW-0645">Protease</keyword>
<dbReference type="SUPFAM" id="SSF54001">
    <property type="entry name" value="Cysteine proteinases"/>
    <property type="match status" value="1"/>
</dbReference>
<comment type="catalytic activity">
    <reaction evidence="1">
        <text>Thiol-dependent hydrolysis of ester, thioester, amide, peptide and isopeptide bonds formed by the C-terminal Gly of ubiquitin (a 76-residue protein attached to proteins as an intracellular targeting signal).</text>
        <dbReference type="EC" id="3.4.19.12"/>
    </reaction>
</comment>
<evidence type="ECO:0000256" key="7">
    <source>
        <dbReference type="SAM" id="MobiDB-lite"/>
    </source>
</evidence>
<proteinExistence type="predicted"/>
<dbReference type="Proteomes" id="UP001152320">
    <property type="component" value="Chromosome 5"/>
</dbReference>
<comment type="caution">
    <text evidence="9">The sequence shown here is derived from an EMBL/GenBank/DDBJ whole genome shotgun (WGS) entry which is preliminary data.</text>
</comment>
<sequence>MDELVAKHKKERKELQAKIQAIKKSVPKGDKKRKKESNEEIAKLESELNQRHEEEIKALQSTSIQEEELAAKLDDTSLNDKPETGSETRVSKAQRRREKKAALNRERDQRIAEEEASNVNSARKIEYEKIKNILKKRNLTLKEISTDGHCLYRAVADQLSKVDINTTVERLRKQTADFMRSHPDDFMAFLSNPNTQEPLTAEEYEKYCHDVESTAAWGGQLEISAMSNILHVPVEVIQADGPIIITGEHFTAPSVILSYHRHAYGLGEHYNSVVPVTKTDQSGDEDGFS</sequence>
<feature type="domain" description="OTU" evidence="8">
    <location>
        <begin position="139"/>
        <end position="276"/>
    </location>
</feature>
<dbReference type="EMBL" id="JAIZAY010000005">
    <property type="protein sequence ID" value="KAJ8041243.1"/>
    <property type="molecule type" value="Genomic_DNA"/>
</dbReference>
<keyword evidence="5" id="KW-0378">Hydrolase</keyword>
<evidence type="ECO:0000256" key="4">
    <source>
        <dbReference type="ARBA" id="ARBA00022786"/>
    </source>
</evidence>
<dbReference type="InterPro" id="IPR049772">
    <property type="entry name" value="OTU_OTUD6"/>
</dbReference>
<dbReference type="PANTHER" id="PTHR12419">
    <property type="entry name" value="OTU DOMAIN CONTAINING PROTEIN"/>
    <property type="match status" value="1"/>
</dbReference>
<dbReference type="GO" id="GO:0016579">
    <property type="term" value="P:protein deubiquitination"/>
    <property type="evidence" value="ECO:0007669"/>
    <property type="project" value="TreeGrafter"/>
</dbReference>
<feature type="compositionally biased region" description="Basic and acidic residues" evidence="7">
    <location>
        <begin position="1"/>
        <end position="16"/>
    </location>
</feature>
<dbReference type="Gene3D" id="3.90.70.80">
    <property type="match status" value="1"/>
</dbReference>